<name>A0A0R3SZU0_RODNA</name>
<dbReference type="InterPro" id="IPR036465">
    <property type="entry name" value="vWFA_dom_sf"/>
</dbReference>
<dbReference type="Gene3D" id="3.40.50.410">
    <property type="entry name" value="von Willebrand factor, type A domain"/>
    <property type="match status" value="1"/>
</dbReference>
<dbReference type="WBParaSite" id="HNAJ_0000001901-mRNA-1">
    <property type="protein sequence ID" value="HNAJ_0000001901-mRNA-1"/>
    <property type="gene ID" value="HNAJ_0000001901"/>
</dbReference>
<proteinExistence type="predicted"/>
<dbReference type="Proteomes" id="UP000278807">
    <property type="component" value="Unassembled WGS sequence"/>
</dbReference>
<protein>
    <submittedName>
        <fullName evidence="3">VWFA domain-containing protein</fullName>
    </submittedName>
</protein>
<dbReference type="STRING" id="102285.A0A0R3SZU0"/>
<dbReference type="EMBL" id="UZAE01000003">
    <property type="protein sequence ID" value="VDN95879.1"/>
    <property type="molecule type" value="Genomic_DNA"/>
</dbReference>
<evidence type="ECO:0000313" key="2">
    <source>
        <dbReference type="Proteomes" id="UP000278807"/>
    </source>
</evidence>
<gene>
    <name evidence="1" type="ORF">HNAJ_LOCUS20</name>
</gene>
<dbReference type="AlphaFoldDB" id="A0A0R3SZU0"/>
<evidence type="ECO:0000313" key="1">
    <source>
        <dbReference type="EMBL" id="VDN95879.1"/>
    </source>
</evidence>
<evidence type="ECO:0000313" key="3">
    <source>
        <dbReference type="WBParaSite" id="HNAJ_0000001901-mRNA-1"/>
    </source>
</evidence>
<accession>A0A0R3SZU0</accession>
<dbReference type="PANTHER" id="PTHR46785:SF1">
    <property type="entry name" value="VON WILLEBRAND FACTOR A DOMAIN-CONTAINING PROTEIN 3B"/>
    <property type="match status" value="1"/>
</dbReference>
<dbReference type="SUPFAM" id="SSF53300">
    <property type="entry name" value="vWA-like"/>
    <property type="match status" value="1"/>
</dbReference>
<organism evidence="3">
    <name type="scientific">Rodentolepis nana</name>
    <name type="common">Dwarf tapeworm</name>
    <name type="synonym">Hymenolepis nana</name>
    <dbReference type="NCBI Taxonomy" id="102285"/>
    <lineage>
        <taxon>Eukaryota</taxon>
        <taxon>Metazoa</taxon>
        <taxon>Spiralia</taxon>
        <taxon>Lophotrochozoa</taxon>
        <taxon>Platyhelminthes</taxon>
        <taxon>Cestoda</taxon>
        <taxon>Eucestoda</taxon>
        <taxon>Cyclophyllidea</taxon>
        <taxon>Hymenolepididae</taxon>
        <taxon>Rodentolepis</taxon>
    </lineage>
</organism>
<dbReference type="PANTHER" id="PTHR46785">
    <property type="entry name" value="VON WILLEBRAND FACTOR A DOMAIN-CONTAINING PROTEIN 3B"/>
    <property type="match status" value="1"/>
</dbReference>
<keyword evidence="2" id="KW-1185">Reference proteome</keyword>
<sequence length="376" mass="42871">MTNVHMPVREWLSENGIKAKNLELFAYLVDCKFPHVSSNKCDYKVVINCIIIIRMAFFTFSTNILPFRRDLTLVTPETLGSAKDWLNALTCGGSTNTRLALEYALSDILTEEVYLVTDGRPDQPTDVLLAQFGPSKIPIHTVSFHCYDTKANEFLAGLSKATCGRFNCFDREGTTIPVYESEDIRLLREELLIGKASLEMIRELYHQCYSKQKGRTDIVKPTSAKDNITKVEDVLISPLKMRKKKIGINHPKKEAISLVNKDEKGLTNKKPVEDLIAVDKFNGIIYFLFNSSKGPVKSIEIWLSKYGLRTKKLNPYHLVKPFILRLPAIYRRNLHEETFAQQLFAKMHSVISASFDAELFINHCSKLRDSISTIER</sequence>
<reference evidence="3" key="1">
    <citation type="submission" date="2017-02" db="UniProtKB">
        <authorList>
            <consortium name="WormBaseParasite"/>
        </authorList>
    </citation>
    <scope>IDENTIFICATION</scope>
</reference>
<reference evidence="1 2" key="2">
    <citation type="submission" date="2018-11" db="EMBL/GenBank/DDBJ databases">
        <authorList>
            <consortium name="Pathogen Informatics"/>
        </authorList>
    </citation>
    <scope>NUCLEOTIDE SEQUENCE [LARGE SCALE GENOMIC DNA]</scope>
</reference>
<dbReference type="OrthoDB" id="6284232at2759"/>